<protein>
    <recommendedName>
        <fullName evidence="8">BED-type domain-containing protein</fullName>
    </recommendedName>
</protein>
<keyword evidence="2" id="KW-0479">Metal-binding</keyword>
<dbReference type="InterPro" id="IPR003656">
    <property type="entry name" value="Znf_BED"/>
</dbReference>
<keyword evidence="4" id="KW-0862">Zinc</keyword>
<dbReference type="GO" id="GO:0008608">
    <property type="term" value="P:attachment of spindle microtubules to kinetochore"/>
    <property type="evidence" value="ECO:0007669"/>
    <property type="project" value="TreeGrafter"/>
</dbReference>
<evidence type="ECO:0000256" key="6">
    <source>
        <dbReference type="PROSITE-ProRule" id="PRU00027"/>
    </source>
</evidence>
<feature type="region of interest" description="Disordered" evidence="7">
    <location>
        <begin position="88"/>
        <end position="148"/>
    </location>
</feature>
<dbReference type="GO" id="GO:0008270">
    <property type="term" value="F:zinc ion binding"/>
    <property type="evidence" value="ECO:0007669"/>
    <property type="project" value="UniProtKB-KW"/>
</dbReference>
<dbReference type="PANTHER" id="PTHR23215">
    <property type="entry name" value="ZINC FINGER PROTEIN 207"/>
    <property type="match status" value="1"/>
</dbReference>
<proteinExistence type="predicted"/>
<keyword evidence="10" id="KW-1185">Reference proteome</keyword>
<evidence type="ECO:0000256" key="7">
    <source>
        <dbReference type="SAM" id="MobiDB-lite"/>
    </source>
</evidence>
<dbReference type="GO" id="GO:0005634">
    <property type="term" value="C:nucleus"/>
    <property type="evidence" value="ECO:0007669"/>
    <property type="project" value="UniProtKB-SubCell"/>
</dbReference>
<organism evidence="9 10">
    <name type="scientific">Brachionus calyciflorus</name>
    <dbReference type="NCBI Taxonomy" id="104777"/>
    <lineage>
        <taxon>Eukaryota</taxon>
        <taxon>Metazoa</taxon>
        <taxon>Spiralia</taxon>
        <taxon>Gnathifera</taxon>
        <taxon>Rotifera</taxon>
        <taxon>Eurotatoria</taxon>
        <taxon>Monogononta</taxon>
        <taxon>Pseudotrocha</taxon>
        <taxon>Ploima</taxon>
        <taxon>Brachionidae</taxon>
        <taxon>Brachionus</taxon>
    </lineage>
</organism>
<evidence type="ECO:0000256" key="5">
    <source>
        <dbReference type="ARBA" id="ARBA00023242"/>
    </source>
</evidence>
<dbReference type="PROSITE" id="PS00028">
    <property type="entry name" value="ZINC_FINGER_C2H2_1"/>
    <property type="match status" value="2"/>
</dbReference>
<dbReference type="AlphaFoldDB" id="A0A814G5G5"/>
<dbReference type="GO" id="GO:0007094">
    <property type="term" value="P:mitotic spindle assembly checkpoint signaling"/>
    <property type="evidence" value="ECO:0007669"/>
    <property type="project" value="TreeGrafter"/>
</dbReference>
<accession>A0A814G5G5</accession>
<comment type="caution">
    <text evidence="9">The sequence shown here is derived from an EMBL/GenBank/DDBJ whole genome shotgun (WGS) entry which is preliminary data.</text>
</comment>
<evidence type="ECO:0000313" key="10">
    <source>
        <dbReference type="Proteomes" id="UP000663879"/>
    </source>
</evidence>
<keyword evidence="5" id="KW-0539">Nucleus</keyword>
<dbReference type="EMBL" id="CAJNOC010003645">
    <property type="protein sequence ID" value="CAF0991963.1"/>
    <property type="molecule type" value="Genomic_DNA"/>
</dbReference>
<name>A0A814G5G5_9BILA</name>
<evidence type="ECO:0000259" key="8">
    <source>
        <dbReference type="PROSITE" id="PS50808"/>
    </source>
</evidence>
<feature type="compositionally biased region" description="Pro residues" evidence="7">
    <location>
        <begin position="119"/>
        <end position="146"/>
    </location>
</feature>
<dbReference type="CDD" id="cd20908">
    <property type="entry name" value="SUF4-like"/>
    <property type="match status" value="1"/>
</dbReference>
<comment type="subcellular location">
    <subcellularLocation>
        <location evidence="1">Nucleus</location>
    </subcellularLocation>
</comment>
<dbReference type="GO" id="GO:1990047">
    <property type="term" value="C:spindle matrix"/>
    <property type="evidence" value="ECO:0007669"/>
    <property type="project" value="TreeGrafter"/>
</dbReference>
<reference evidence="9" key="1">
    <citation type="submission" date="2021-02" db="EMBL/GenBank/DDBJ databases">
        <authorList>
            <person name="Nowell W R."/>
        </authorList>
    </citation>
    <scope>NUCLEOTIDE SEQUENCE</scope>
    <source>
        <strain evidence="9">Ploen Becks lab</strain>
    </source>
</reference>
<dbReference type="GO" id="GO:0090307">
    <property type="term" value="P:mitotic spindle assembly"/>
    <property type="evidence" value="ECO:0007669"/>
    <property type="project" value="TreeGrafter"/>
</dbReference>
<evidence type="ECO:0000313" key="9">
    <source>
        <dbReference type="EMBL" id="CAF0991963.1"/>
    </source>
</evidence>
<dbReference type="Proteomes" id="UP000663879">
    <property type="component" value="Unassembled WGS sequence"/>
</dbReference>
<dbReference type="PROSITE" id="PS50808">
    <property type="entry name" value="ZF_BED"/>
    <property type="match status" value="1"/>
</dbReference>
<keyword evidence="3 6" id="KW-0863">Zinc-finger</keyword>
<gene>
    <name evidence="9" type="ORF">OXX778_LOCUS15960</name>
</gene>
<dbReference type="PANTHER" id="PTHR23215:SF0">
    <property type="entry name" value="BUB3-INTERACTING AND GLEBS MOTIF-CONTAINING PROTEIN ZNF207"/>
    <property type="match status" value="1"/>
</dbReference>
<feature type="domain" description="BED-type" evidence="8">
    <location>
        <begin position="6"/>
        <end position="65"/>
    </location>
</feature>
<evidence type="ECO:0000256" key="3">
    <source>
        <dbReference type="ARBA" id="ARBA00022771"/>
    </source>
</evidence>
<dbReference type="SMART" id="SM00355">
    <property type="entry name" value="ZnF_C2H2"/>
    <property type="match status" value="2"/>
</dbReference>
<sequence>MGRKKKKTSKPWCWYCNREFEDEKILLQHQKAKHFKCHVCHKKLYTGPGLQIHCMQVHKENIEKVPNAIKGRDDITLEICGMENIPEEDLIEHEKQKTFQSGQGKDEYLDSDSEDSQLQPPPPPPPPQPQPPKPTPPPPPPPPPGVSPMMMGFPPQVMGYPPHMMIPGYPPPPMMGMMGMNPMMMYQMPGIQNTVSTPPPTTPPTPIPTAAQKIPQNQKPPPLMSLNPQPLMATPVSQPKIQIPPIYSSLPPAPLIPPPPPPSVPYAQFLPNKIEKLPPGSELMHPEEDISLEEYRASLPRYKKSHSQNGIKY</sequence>
<dbReference type="GO" id="GO:0003677">
    <property type="term" value="F:DNA binding"/>
    <property type="evidence" value="ECO:0007669"/>
    <property type="project" value="InterPro"/>
</dbReference>
<evidence type="ECO:0000256" key="4">
    <source>
        <dbReference type="ARBA" id="ARBA00022833"/>
    </source>
</evidence>
<dbReference type="InterPro" id="IPR013087">
    <property type="entry name" value="Znf_C2H2_type"/>
</dbReference>
<dbReference type="PRINTS" id="PR01217">
    <property type="entry name" value="PRICHEXTENSN"/>
</dbReference>
<dbReference type="GO" id="GO:0008017">
    <property type="term" value="F:microtubule binding"/>
    <property type="evidence" value="ECO:0007669"/>
    <property type="project" value="TreeGrafter"/>
</dbReference>
<evidence type="ECO:0000256" key="2">
    <source>
        <dbReference type="ARBA" id="ARBA00022723"/>
    </source>
</evidence>
<dbReference type="GO" id="GO:0000776">
    <property type="term" value="C:kinetochore"/>
    <property type="evidence" value="ECO:0007669"/>
    <property type="project" value="TreeGrafter"/>
</dbReference>
<dbReference type="OrthoDB" id="1306014at2759"/>
<evidence type="ECO:0000256" key="1">
    <source>
        <dbReference type="ARBA" id="ARBA00004123"/>
    </source>
</evidence>